<name>A0A9W4VQ46_9GAMM</name>
<dbReference type="AlphaFoldDB" id="A0A9W4VQ46"/>
<sequence length="341" mass="39220">MTDRQVEPLVSVLMPAYNCTKTVEVAIESIVAQTYKQVDVVIIDDGSQDDTYKVLCDLKTKHPNIRLYQNEENLGYLRTFNKLLSLAKGEFITFLDSDDWIAKDKIEKQLRFLQDNQEYGFCGTGFNRTNSKGKVYQQVTLPLEFHEIQMYLQNEVEVCFCGSSIMVRKSVVEDVGGYNEFFLGCPAEDYDWIRRMANKYKCANIPECLYYYRFSIDSLTRNVSYSIKAQSAAELALFFDQQRAKYQGKDALSDPQYQPELETFLATKQAEFDKNPEQLAQRIAINEAIHGKLKNVMLALCRLIKLSPIRGLLFSMLTLAVFIIPNDILLVLKARFKNADK</sequence>
<dbReference type="PANTHER" id="PTHR43685:SF5">
    <property type="entry name" value="GLYCOSYLTRANSFERASE EPSE-RELATED"/>
    <property type="match status" value="1"/>
</dbReference>
<dbReference type="CDD" id="cd00761">
    <property type="entry name" value="Glyco_tranf_GTA_type"/>
    <property type="match status" value="1"/>
</dbReference>
<comment type="similarity">
    <text evidence="1">Belongs to the glycosyltransferase 2 family.</text>
</comment>
<reference evidence="7 9" key="1">
    <citation type="submission" date="2022-07" db="EMBL/GenBank/DDBJ databases">
        <authorList>
            <person name="Criscuolo A."/>
        </authorList>
    </citation>
    <scope>NUCLEOTIDE SEQUENCE</scope>
    <source>
        <strain evidence="9">CIP 111951</strain>
        <strain evidence="7">CIP111854</strain>
        <strain evidence="6">CIP111951</strain>
    </source>
</reference>
<evidence type="ECO:0000313" key="7">
    <source>
        <dbReference type="EMBL" id="CAH9056708.1"/>
    </source>
</evidence>
<evidence type="ECO:0000256" key="3">
    <source>
        <dbReference type="ARBA" id="ARBA00022679"/>
    </source>
</evidence>
<dbReference type="RefSeq" id="WP_261591895.1">
    <property type="nucleotide sequence ID" value="NZ_CAMAPC010000005.1"/>
</dbReference>
<dbReference type="InterPro" id="IPR050834">
    <property type="entry name" value="Glycosyltransf_2"/>
</dbReference>
<evidence type="ECO:0000256" key="1">
    <source>
        <dbReference type="ARBA" id="ARBA00006739"/>
    </source>
</evidence>
<keyword evidence="4" id="KW-0812">Transmembrane</keyword>
<dbReference type="Gene3D" id="3.90.550.10">
    <property type="entry name" value="Spore Coat Polysaccharide Biosynthesis Protein SpsA, Chain A"/>
    <property type="match status" value="1"/>
</dbReference>
<evidence type="ECO:0000313" key="6">
    <source>
        <dbReference type="EMBL" id="CAH9052818.1"/>
    </source>
</evidence>
<dbReference type="EMBL" id="CAMAPC010000005">
    <property type="protein sequence ID" value="CAH9056708.1"/>
    <property type="molecule type" value="Genomic_DNA"/>
</dbReference>
<dbReference type="InterPro" id="IPR029044">
    <property type="entry name" value="Nucleotide-diphossugar_trans"/>
</dbReference>
<dbReference type="EMBL" id="CAMAPD010000003">
    <property type="protein sequence ID" value="CAH9052818.1"/>
    <property type="molecule type" value="Genomic_DNA"/>
</dbReference>
<protein>
    <recommendedName>
        <fullName evidence="5">Glycosyltransferase 2-like domain-containing protein</fullName>
    </recommendedName>
</protein>
<evidence type="ECO:0000313" key="8">
    <source>
        <dbReference type="Proteomes" id="UP001152467"/>
    </source>
</evidence>
<dbReference type="InterPro" id="IPR001173">
    <property type="entry name" value="Glyco_trans_2-like"/>
</dbReference>
<keyword evidence="8" id="KW-1185">Reference proteome</keyword>
<accession>A0A9W4VQ46</accession>
<dbReference type="Proteomes" id="UP001152467">
    <property type="component" value="Unassembled WGS sequence"/>
</dbReference>
<dbReference type="Pfam" id="PF00535">
    <property type="entry name" value="Glycos_transf_2"/>
    <property type="match status" value="1"/>
</dbReference>
<dbReference type="SUPFAM" id="SSF53448">
    <property type="entry name" value="Nucleotide-diphospho-sugar transferases"/>
    <property type="match status" value="1"/>
</dbReference>
<organism evidence="7 8">
    <name type="scientific">Pseudoalteromonas holothuriae</name>
    <dbReference type="NCBI Taxonomy" id="2963714"/>
    <lineage>
        <taxon>Bacteria</taxon>
        <taxon>Pseudomonadati</taxon>
        <taxon>Pseudomonadota</taxon>
        <taxon>Gammaproteobacteria</taxon>
        <taxon>Alteromonadales</taxon>
        <taxon>Pseudoalteromonadaceae</taxon>
        <taxon>Pseudoalteromonas</taxon>
    </lineage>
</organism>
<gene>
    <name evidence="7" type="ORF">PSECIP111854_01848</name>
    <name evidence="6" type="ORF">PSECIP111951_00695</name>
</gene>
<dbReference type="GO" id="GO:0016757">
    <property type="term" value="F:glycosyltransferase activity"/>
    <property type="evidence" value="ECO:0007669"/>
    <property type="project" value="UniProtKB-KW"/>
</dbReference>
<keyword evidence="4" id="KW-1133">Transmembrane helix</keyword>
<evidence type="ECO:0000256" key="4">
    <source>
        <dbReference type="SAM" id="Phobius"/>
    </source>
</evidence>
<keyword evidence="2" id="KW-0328">Glycosyltransferase</keyword>
<proteinExistence type="inferred from homology"/>
<dbReference type="Proteomes" id="UP001152485">
    <property type="component" value="Unassembled WGS sequence"/>
</dbReference>
<feature type="transmembrane region" description="Helical" evidence="4">
    <location>
        <begin position="311"/>
        <end position="332"/>
    </location>
</feature>
<feature type="domain" description="Glycosyltransferase 2-like" evidence="5">
    <location>
        <begin position="11"/>
        <end position="175"/>
    </location>
</feature>
<evidence type="ECO:0000256" key="2">
    <source>
        <dbReference type="ARBA" id="ARBA00022676"/>
    </source>
</evidence>
<keyword evidence="4" id="KW-0472">Membrane</keyword>
<evidence type="ECO:0000259" key="5">
    <source>
        <dbReference type="Pfam" id="PF00535"/>
    </source>
</evidence>
<comment type="caution">
    <text evidence="7">The sequence shown here is derived from an EMBL/GenBank/DDBJ whole genome shotgun (WGS) entry which is preliminary data.</text>
</comment>
<keyword evidence="3" id="KW-0808">Transferase</keyword>
<evidence type="ECO:0000313" key="9">
    <source>
        <dbReference type="Proteomes" id="UP001152485"/>
    </source>
</evidence>
<dbReference type="PANTHER" id="PTHR43685">
    <property type="entry name" value="GLYCOSYLTRANSFERASE"/>
    <property type="match status" value="1"/>
</dbReference>